<proteinExistence type="predicted"/>
<name>A0A1Y3BPC2_EURMA</name>
<dbReference type="InterPro" id="IPR007110">
    <property type="entry name" value="Ig-like_dom"/>
</dbReference>
<dbReference type="EMBL" id="MUJZ01012514">
    <property type="protein sequence ID" value="OTF81643.1"/>
    <property type="molecule type" value="Genomic_DNA"/>
</dbReference>
<keyword evidence="3" id="KW-1185">Reference proteome</keyword>
<dbReference type="InterPro" id="IPR036179">
    <property type="entry name" value="Ig-like_dom_sf"/>
</dbReference>
<organism evidence="2 3">
    <name type="scientific">Euroglyphus maynei</name>
    <name type="common">Mayne's house dust mite</name>
    <dbReference type="NCBI Taxonomy" id="6958"/>
    <lineage>
        <taxon>Eukaryota</taxon>
        <taxon>Metazoa</taxon>
        <taxon>Ecdysozoa</taxon>
        <taxon>Arthropoda</taxon>
        <taxon>Chelicerata</taxon>
        <taxon>Arachnida</taxon>
        <taxon>Acari</taxon>
        <taxon>Acariformes</taxon>
        <taxon>Sarcoptiformes</taxon>
        <taxon>Astigmata</taxon>
        <taxon>Psoroptidia</taxon>
        <taxon>Analgoidea</taxon>
        <taxon>Pyroglyphidae</taxon>
        <taxon>Pyroglyphinae</taxon>
        <taxon>Euroglyphus</taxon>
    </lineage>
</organism>
<reference evidence="2 3" key="1">
    <citation type="submission" date="2017-03" db="EMBL/GenBank/DDBJ databases">
        <title>Genome Survey of Euroglyphus maynei.</title>
        <authorList>
            <person name="Arlian L.G."/>
            <person name="Morgan M.S."/>
            <person name="Rider S.D."/>
        </authorList>
    </citation>
    <scope>NUCLEOTIDE SEQUENCE [LARGE SCALE GENOMIC DNA]</scope>
    <source>
        <strain evidence="2">Arlian Lab</strain>
        <tissue evidence="2">Whole body</tissue>
    </source>
</reference>
<dbReference type="OrthoDB" id="6377417at2759"/>
<accession>A0A1Y3BPC2</accession>
<protein>
    <recommendedName>
        <fullName evidence="1">Ig-like domain-containing protein</fullName>
    </recommendedName>
</protein>
<dbReference type="Gene3D" id="2.60.40.10">
    <property type="entry name" value="Immunoglobulins"/>
    <property type="match status" value="1"/>
</dbReference>
<feature type="non-terminal residue" evidence="2">
    <location>
        <position position="1"/>
    </location>
</feature>
<evidence type="ECO:0000259" key="1">
    <source>
        <dbReference type="PROSITE" id="PS50835"/>
    </source>
</evidence>
<sequence>EIQKKDVGQFRCLAVNRAGSVGHQARIGIIGSPYIHPIADQTAIVGQQLSIKCAYSGYPIEEVYFVKSKRRLPFDERHLITQMGHLTITQIDKSDEDDYSCIVIGEN</sequence>
<evidence type="ECO:0000313" key="2">
    <source>
        <dbReference type="EMBL" id="OTF81643.1"/>
    </source>
</evidence>
<comment type="caution">
    <text evidence="2">The sequence shown here is derived from an EMBL/GenBank/DDBJ whole genome shotgun (WGS) entry which is preliminary data.</text>
</comment>
<dbReference type="InterPro" id="IPR013783">
    <property type="entry name" value="Ig-like_fold"/>
</dbReference>
<dbReference type="Pfam" id="PF07679">
    <property type="entry name" value="I-set"/>
    <property type="match status" value="1"/>
</dbReference>
<gene>
    <name evidence="2" type="ORF">BLA29_009986</name>
</gene>
<feature type="non-terminal residue" evidence="2">
    <location>
        <position position="107"/>
    </location>
</feature>
<dbReference type="Proteomes" id="UP000194236">
    <property type="component" value="Unassembled WGS sequence"/>
</dbReference>
<dbReference type="AlphaFoldDB" id="A0A1Y3BPC2"/>
<evidence type="ECO:0000313" key="3">
    <source>
        <dbReference type="Proteomes" id="UP000194236"/>
    </source>
</evidence>
<dbReference type="InterPro" id="IPR013098">
    <property type="entry name" value="Ig_I-set"/>
</dbReference>
<feature type="domain" description="Ig-like" evidence="1">
    <location>
        <begin position="33"/>
        <end position="107"/>
    </location>
</feature>
<dbReference type="PROSITE" id="PS50835">
    <property type="entry name" value="IG_LIKE"/>
    <property type="match status" value="1"/>
</dbReference>
<dbReference type="SUPFAM" id="SSF48726">
    <property type="entry name" value="Immunoglobulin"/>
    <property type="match status" value="1"/>
</dbReference>